<feature type="compositionally biased region" description="Basic and acidic residues" evidence="1">
    <location>
        <begin position="1250"/>
        <end position="1259"/>
    </location>
</feature>
<keyword evidence="2" id="KW-0472">Membrane</keyword>
<keyword evidence="2" id="KW-1133">Transmembrane helix</keyword>
<dbReference type="InterPro" id="IPR036691">
    <property type="entry name" value="Endo/exonu/phosph_ase_sf"/>
</dbReference>
<evidence type="ECO:0000256" key="1">
    <source>
        <dbReference type="SAM" id="MobiDB-lite"/>
    </source>
</evidence>
<organism evidence="3 4">
    <name type="scientific">Symbiodinium necroappetens</name>
    <dbReference type="NCBI Taxonomy" id="1628268"/>
    <lineage>
        <taxon>Eukaryota</taxon>
        <taxon>Sar</taxon>
        <taxon>Alveolata</taxon>
        <taxon>Dinophyceae</taxon>
        <taxon>Suessiales</taxon>
        <taxon>Symbiodiniaceae</taxon>
        <taxon>Symbiodinium</taxon>
    </lineage>
</organism>
<keyword evidence="4" id="KW-1185">Reference proteome</keyword>
<dbReference type="SUPFAM" id="SSF56219">
    <property type="entry name" value="DNase I-like"/>
    <property type="match status" value="1"/>
</dbReference>
<dbReference type="Proteomes" id="UP000601435">
    <property type="component" value="Unassembled WGS sequence"/>
</dbReference>
<evidence type="ECO:0008006" key="5">
    <source>
        <dbReference type="Google" id="ProtNLM"/>
    </source>
</evidence>
<dbReference type="EMBL" id="CAJNJA010075731">
    <property type="protein sequence ID" value="CAE7915559.1"/>
    <property type="molecule type" value="Genomic_DNA"/>
</dbReference>
<sequence length="1259" mass="144316">LFLQLKVGSAPFALSTIHLPHDQREDAFDVWTSTLEQLTQALGNVPVGHSVFIGGDFNQPLHTTQDTFSPMAQLRLLIARFRLRASEDVGPTWHARGLEAPLDFILFRHEGMLGSATKCEDLRVALPSDHDLVSVFFQSAPQARNRNRTRRDRCGRWCLQTENWEHALSQMPDDPTEADLASAFSSCSFRPKFPRYRDSEFIKDLIRRRKVSVNPDERAALAQEIAYRRAEDKASFKQAILDRARTGDFAAISHLRRSAAQTKAFYDVKYDTKGPGPSDVLIDALRDRAKTGTAAGSDGVTYEALLAFAASDKAGQFACRKGSQAIDGAAAASLLLQIGSARLQHRSDLTMLPGHYGSYARWPSWELPHLLLYADDILVVARGLQVNRAKCSVLDTPDGSGIFNARRLPAVRKVKLFDLYAWRYWGHAVRNQLDTPLRYLAWRYSTFTLMSGDTSPGWVVNAPLKKFQLCFGMIRSASRPAIWETAAQDRVMWQQLYPLWRCHWARDRLNTDLLGRQLVIINLEEAALRPFRFFPEEDYINSICYIHPISNIPSGALLWAQCDEAGVSVAVIPPSREETQALFLQERHHPTQTSENAREISLSLRLRYNTFDRQDQQHDLIRRTFVYGTKAGKRWQFHELQLLCQVRGLDRPPAKAMELPGGFVIPGAPHLRDFPPLLPRRVYDVLDTVPPRMSSLLAARMRLYIRDMRVSWGWFCATLFELEEYASDLDRVLRENDTLDPDDPPLSEDDVSYMHFLLAEWEVSFDHSCENVVWFFFNAHLPCWRIVGMVHLPHLHPFFALQSDELHQYLDDLPALDQCLAAREIQYQFRSCRNTWPEYWFLPALARYIDSHLDVLYEVPLWPYQEPAESFWDRRFDMVGDRLKQEVSELVSRFEMTCEFIAWNEFGPCSLDLGDADDDVVNDTVHEPPTPPDVSPSTPTRVFLIDPDSEMEKCDREWVGDNSIHNPLTPRLRPRDPHFGFSEDALLRPIEIKSCRIYQRDEVTPTRTCLLHLPCLALFRLLMEPFCLAPDAPPRHLTALPDWMLSWLLLGLVLVISVFTKSLLALWAQWKEMRQDQEDIRKTLAELCAQMTNMQSLLQQAVSQQASPVLAEPQSFLQPLLLEKWRETRTDLFQTVRLFGLEVQELKEKTTQLFPLFALMRKSVLPLHADIPEALKTMNEHLGNLRDNVDSLTTEEHGVYEAATQAVMNALKSLEDRLWRAQKEFKTPLAGAQAAMTHPSEPQSKQRPAPLRECRQEPT</sequence>
<comment type="caution">
    <text evidence="3">The sequence shown here is derived from an EMBL/GenBank/DDBJ whole genome shotgun (WGS) entry which is preliminary data.</text>
</comment>
<feature type="transmembrane region" description="Helical" evidence="2">
    <location>
        <begin position="1043"/>
        <end position="1067"/>
    </location>
</feature>
<proteinExistence type="predicted"/>
<dbReference type="AlphaFoldDB" id="A0A813BSM8"/>
<evidence type="ECO:0000256" key="2">
    <source>
        <dbReference type="SAM" id="Phobius"/>
    </source>
</evidence>
<reference evidence="3" key="1">
    <citation type="submission" date="2021-02" db="EMBL/GenBank/DDBJ databases">
        <authorList>
            <person name="Dougan E. K."/>
            <person name="Rhodes N."/>
            <person name="Thang M."/>
            <person name="Chan C."/>
        </authorList>
    </citation>
    <scope>NUCLEOTIDE SEQUENCE</scope>
</reference>
<evidence type="ECO:0000313" key="4">
    <source>
        <dbReference type="Proteomes" id="UP000601435"/>
    </source>
</evidence>
<accession>A0A813BSM8</accession>
<dbReference type="Gene3D" id="3.60.10.10">
    <property type="entry name" value="Endonuclease/exonuclease/phosphatase"/>
    <property type="match status" value="1"/>
</dbReference>
<protein>
    <recommendedName>
        <fullName evidence="5">Reverse transcriptase domain-containing protein</fullName>
    </recommendedName>
</protein>
<feature type="non-terminal residue" evidence="3">
    <location>
        <position position="1259"/>
    </location>
</feature>
<keyword evidence="2" id="KW-0812">Transmembrane</keyword>
<feature type="region of interest" description="Disordered" evidence="1">
    <location>
        <begin position="1229"/>
        <end position="1259"/>
    </location>
</feature>
<gene>
    <name evidence="3" type="ORF">SNEC2469_LOCUS31376</name>
</gene>
<name>A0A813BSM8_9DINO</name>
<evidence type="ECO:0000313" key="3">
    <source>
        <dbReference type="EMBL" id="CAE7915559.1"/>
    </source>
</evidence>